<reference evidence="1 2" key="1">
    <citation type="submission" date="2019-07" db="EMBL/GenBank/DDBJ databases">
        <title>Ln-dependent methylotrophs.</title>
        <authorList>
            <person name="Tani A."/>
        </authorList>
    </citation>
    <scope>NUCLEOTIDE SEQUENCE [LARGE SCALE GENOMIC DNA]</scope>
    <source>
        <strain evidence="1 2">SM89A</strain>
    </source>
</reference>
<accession>A0A549SRJ8</accession>
<dbReference type="Proteomes" id="UP000316781">
    <property type="component" value="Unassembled WGS sequence"/>
</dbReference>
<dbReference type="AlphaFoldDB" id="A0A549SRJ8"/>
<gene>
    <name evidence="1" type="ORF">FM996_12660</name>
</gene>
<protein>
    <submittedName>
        <fullName evidence="1">Four-helix bundle copper-binding protein</fullName>
    </submittedName>
</protein>
<comment type="caution">
    <text evidence="1">The sequence shown here is derived from an EMBL/GenBank/DDBJ whole genome shotgun (WGS) entry which is preliminary data.</text>
</comment>
<dbReference type="EMBL" id="VJMF01000047">
    <property type="protein sequence ID" value="TRL32219.1"/>
    <property type="molecule type" value="Genomic_DNA"/>
</dbReference>
<dbReference type="PANTHER" id="PTHR37310">
    <property type="entry name" value="CYTOPLASMIC PROTEIN-RELATED"/>
    <property type="match status" value="1"/>
</dbReference>
<name>A0A549SRJ8_METSR</name>
<evidence type="ECO:0000313" key="2">
    <source>
        <dbReference type="Proteomes" id="UP000316781"/>
    </source>
</evidence>
<organism evidence="1 2">
    <name type="scientific">Methylosinus sporium</name>
    <dbReference type="NCBI Taxonomy" id="428"/>
    <lineage>
        <taxon>Bacteria</taxon>
        <taxon>Pseudomonadati</taxon>
        <taxon>Pseudomonadota</taxon>
        <taxon>Alphaproteobacteria</taxon>
        <taxon>Hyphomicrobiales</taxon>
        <taxon>Methylocystaceae</taxon>
        <taxon>Methylosinus</taxon>
    </lineage>
</organism>
<proteinExistence type="predicted"/>
<dbReference type="NCBIfam" id="TIGR04401">
    <property type="entry name" value="TAT_Cys_rich"/>
    <property type="match status" value="1"/>
</dbReference>
<dbReference type="Pfam" id="PF03860">
    <property type="entry name" value="Csp"/>
    <property type="match status" value="1"/>
</dbReference>
<dbReference type="InterPro" id="IPR005560">
    <property type="entry name" value="Csp_YhjQ"/>
</dbReference>
<dbReference type="Gene3D" id="1.20.1270.360">
    <property type="match status" value="1"/>
</dbReference>
<dbReference type="PANTHER" id="PTHR37310:SF1">
    <property type="entry name" value="CYTOPLASMIC PROTEIN"/>
    <property type="match status" value="1"/>
</dbReference>
<dbReference type="RefSeq" id="WP_142863314.1">
    <property type="nucleotide sequence ID" value="NZ_VJMF01000047.1"/>
</dbReference>
<evidence type="ECO:0000313" key="1">
    <source>
        <dbReference type="EMBL" id="TRL32219.1"/>
    </source>
</evidence>
<sequence length="148" mass="15599">MERREFVAAAVGAAAALSATRALAEEQSASPHSEHMMHGPKFQPLMKTSAECVSTGNECLRHCFGMLSMNDTSMAGCTKAAYDLVSACAALESLAAVNSPFTPTLAKAVGDVCMACKKECDRFPQYSECKACGDACKACADECRKVSV</sequence>
<dbReference type="InterPro" id="IPR030913">
    <property type="entry name" value="Csp1_Cys_rich"/>
</dbReference>